<dbReference type="Pfam" id="PF13476">
    <property type="entry name" value="AAA_23"/>
    <property type="match status" value="1"/>
</dbReference>
<dbReference type="InterPro" id="IPR038729">
    <property type="entry name" value="Rad50/SbcC_AAA"/>
</dbReference>
<dbReference type="RefSeq" id="WP_063425434.1">
    <property type="nucleotide sequence ID" value="NZ_CP050951.1"/>
</dbReference>
<feature type="domain" description="Rad50/SbcC-type AAA" evidence="2">
    <location>
        <begin position="5"/>
        <end position="204"/>
    </location>
</feature>
<evidence type="ECO:0000313" key="3">
    <source>
        <dbReference type="EMBL" id="QJQ10330.1"/>
    </source>
</evidence>
<dbReference type="Proteomes" id="UP000076857">
    <property type="component" value="Chromosome"/>
</dbReference>
<dbReference type="PANTHER" id="PTHR32114:SF2">
    <property type="entry name" value="ABC TRANSPORTER ABCH.3"/>
    <property type="match status" value="1"/>
</dbReference>
<feature type="coiled-coil region" evidence="1">
    <location>
        <begin position="659"/>
        <end position="686"/>
    </location>
</feature>
<dbReference type="Gene3D" id="3.40.50.300">
    <property type="entry name" value="P-loop containing nucleotide triphosphate hydrolases"/>
    <property type="match status" value="2"/>
</dbReference>
<dbReference type="EMBL" id="CP050951">
    <property type="protein sequence ID" value="QJQ10330.1"/>
    <property type="molecule type" value="Genomic_DNA"/>
</dbReference>
<evidence type="ECO:0000259" key="2">
    <source>
        <dbReference type="Pfam" id="PF13476"/>
    </source>
</evidence>
<accession>A0AAP9SPW9</accession>
<dbReference type="PANTHER" id="PTHR32114">
    <property type="entry name" value="ABC TRANSPORTER ABCH.3"/>
    <property type="match status" value="1"/>
</dbReference>
<reference evidence="3 4" key="2">
    <citation type="submission" date="2020-04" db="EMBL/GenBank/DDBJ databases">
        <title>Complete genome sequence of Pseudomonas putida strain JQ581.</title>
        <authorList>
            <person name="Mu Y."/>
        </authorList>
    </citation>
    <scope>NUCLEOTIDE SEQUENCE [LARGE SCALE GENOMIC DNA]</scope>
    <source>
        <strain evidence="3 4">JQ581</strain>
    </source>
</reference>
<feature type="coiled-coil region" evidence="1">
    <location>
        <begin position="714"/>
        <end position="748"/>
    </location>
</feature>
<dbReference type="InterPro" id="IPR027417">
    <property type="entry name" value="P-loop_NTPase"/>
</dbReference>
<reference evidence="3 4" key="1">
    <citation type="submission" date="2016-04" db="EMBL/GenBank/DDBJ databases">
        <authorList>
            <person name="Qiu J."/>
        </authorList>
    </citation>
    <scope>NUCLEOTIDE SEQUENCE [LARGE SCALE GENOMIC DNA]</scope>
    <source>
        <strain evidence="3 4">JQ581</strain>
    </source>
</reference>
<feature type="coiled-coil region" evidence="1">
    <location>
        <begin position="558"/>
        <end position="621"/>
    </location>
</feature>
<evidence type="ECO:0000313" key="4">
    <source>
        <dbReference type="Proteomes" id="UP000076857"/>
    </source>
</evidence>
<dbReference type="GO" id="GO:0016887">
    <property type="term" value="F:ATP hydrolysis activity"/>
    <property type="evidence" value="ECO:0007669"/>
    <property type="project" value="InterPro"/>
</dbReference>
<evidence type="ECO:0000256" key="1">
    <source>
        <dbReference type="SAM" id="Coils"/>
    </source>
</evidence>
<protein>
    <submittedName>
        <fullName evidence="3">AAA family ATPase</fullName>
    </submittedName>
</protein>
<name>A0AAP9SPW9_PSEPU</name>
<keyword evidence="1" id="KW-0175">Coiled coil</keyword>
<proteinExistence type="predicted"/>
<dbReference type="SUPFAM" id="SSF52540">
    <property type="entry name" value="P-loop containing nucleoside triphosphate hydrolases"/>
    <property type="match status" value="1"/>
</dbReference>
<sequence length="1043" mass="117178">MKIKKVEIEAFRAYKLKSEGTFDFTNSDDLPSNFVAIFAPNGFGKSSFYDAVEWAVTNHLERLGGDYNRANYEGAARATKDAGKGQEILRNKYIDDDEIKTRVVVSTTLPLPFAREFGRIRANGRDLRFGERGRENEYFRRVILSQDEIDRFLREAKPQERYTKFMESFGGETEKVRKELTVLIQDNRVELQALDLQREDIIAELNQPVDLSIFDGFNAVATQLNAAGENIALADENFSAQTEHALSAHLVSRQHELSVEREANIRSIEALTDRLIKLPEIELHSQFIIGQKAISGRLDHGVKDADRYEELLSAHEQSSSDVQAASQRSADIASVINHSVGFFQSESRLNDIAKRQLILGESRPGHAAELSGLAKSLDDINQDLKAADDRSAFLRNSIDNAGPVYAELKSNRARIDVITQQMAEKEVAARLDAAKLEHLQLDLKQISGFKLTDNFILSTAEGAKYLGQDKIERLTKCFGELESIDLHDKTVHATQTALADQMGVHERLISTGLDYLSAWPSNICPLCSATHYDAEKLREKVRSQTLLSRLSQENADLLAQSEARRKNLLEEVKSITRIAEEAHGQHLADLRGKIKELSARLELIDRDKSDLEVEKRALEDRFNILDKIVWSLTQDELITRAHAEIAQLSVKRSGFVNRQAELSEEISQLTRRISQIDADLQALTTEAGTLKSQTSYQLVSKYLVNNGVSSAQLSEHCQSEKSKAEAQLASAKAEVNELAAQCTALQQKMVSDGTWVNFAQLRSQKEGVDLQLARAQSAINAFYESLATFVVVHLQESLDQVQALINSELQARRVRSEQLESTENSFKLLLELMTSFKPYLKRLSLQSELADLELRLDQRNQVDALLCAERESVVEQLKTLIKNFFYEDLINTIYRKIDPHPSFKKVEFKPDFESSSPGLNIVVSDENGILISPILYFSAAQSNILSLSVFLASALHAKDDHGNPIDVVMIDDPIQSMDSINILSTIDLLRSICLQFDKQVIISTHDENFFGLLQRKIPAEILGAKFMQLEKFGVVVPVEPFLN</sequence>
<dbReference type="GO" id="GO:0006302">
    <property type="term" value="P:double-strand break repair"/>
    <property type="evidence" value="ECO:0007669"/>
    <property type="project" value="InterPro"/>
</dbReference>
<organism evidence="3 4">
    <name type="scientific">Pseudomonas putida</name>
    <name type="common">Arthrobacter siderocapsulatus</name>
    <dbReference type="NCBI Taxonomy" id="303"/>
    <lineage>
        <taxon>Bacteria</taxon>
        <taxon>Pseudomonadati</taxon>
        <taxon>Pseudomonadota</taxon>
        <taxon>Gammaproteobacteria</taxon>
        <taxon>Pseudomonadales</taxon>
        <taxon>Pseudomonadaceae</taxon>
        <taxon>Pseudomonas</taxon>
    </lineage>
</organism>
<gene>
    <name evidence="3" type="ORF">A3L25_013260</name>
</gene>
<dbReference type="AlphaFoldDB" id="A0AAP9SPW9"/>